<comment type="caution">
    <text evidence="3">The sequence shown here is derived from an EMBL/GenBank/DDBJ whole genome shotgun (WGS) entry which is preliminary data.</text>
</comment>
<dbReference type="InterPro" id="IPR007173">
    <property type="entry name" value="ALO_C"/>
</dbReference>
<evidence type="ECO:0000313" key="3">
    <source>
        <dbReference type="EMBL" id="NHC13368.1"/>
    </source>
</evidence>
<proteinExistence type="predicted"/>
<evidence type="ECO:0000256" key="1">
    <source>
        <dbReference type="ARBA" id="ARBA00023002"/>
    </source>
</evidence>
<feature type="domain" description="FAD-binding PCMH-type" evidence="2">
    <location>
        <begin position="12"/>
        <end position="180"/>
    </location>
</feature>
<dbReference type="EMBL" id="JAANNP010000002">
    <property type="protein sequence ID" value="NHC13368.1"/>
    <property type="molecule type" value="Genomic_DNA"/>
</dbReference>
<dbReference type="InterPro" id="IPR036318">
    <property type="entry name" value="FAD-bd_PCMH-like_sf"/>
</dbReference>
<evidence type="ECO:0000313" key="4">
    <source>
        <dbReference type="Proteomes" id="UP000800981"/>
    </source>
</evidence>
<keyword evidence="4" id="KW-1185">Reference proteome</keyword>
<reference evidence="3 4" key="1">
    <citation type="submission" date="2020-03" db="EMBL/GenBank/DDBJ databases">
        <title>Two novel Motilibacter sp.</title>
        <authorList>
            <person name="Liu S."/>
        </authorList>
    </citation>
    <scope>NUCLEOTIDE SEQUENCE [LARGE SCALE GENOMIC DNA]</scope>
    <source>
        <strain evidence="3 4">E257</strain>
    </source>
</reference>
<dbReference type="Pfam" id="PF04030">
    <property type="entry name" value="ALO"/>
    <property type="match status" value="1"/>
</dbReference>
<dbReference type="Gene3D" id="3.30.70.2530">
    <property type="match status" value="1"/>
</dbReference>
<dbReference type="InterPro" id="IPR010031">
    <property type="entry name" value="FAD_lactone_oxidase-like"/>
</dbReference>
<dbReference type="Gene3D" id="1.10.45.10">
    <property type="entry name" value="Vanillyl-alcohol Oxidase, Chain A, domain 4"/>
    <property type="match status" value="1"/>
</dbReference>
<dbReference type="RefSeq" id="WP_166279673.1">
    <property type="nucleotide sequence ID" value="NZ_JAANNP010000002.1"/>
</dbReference>
<protein>
    <submittedName>
        <fullName evidence="3">FAD-binding protein</fullName>
    </submittedName>
</protein>
<dbReference type="InterPro" id="IPR016166">
    <property type="entry name" value="FAD-bd_PCMH"/>
</dbReference>
<keyword evidence="1" id="KW-0560">Oxidoreductase</keyword>
<dbReference type="InterPro" id="IPR016171">
    <property type="entry name" value="Vanillyl_alc_oxidase_C-sub2"/>
</dbReference>
<dbReference type="PANTHER" id="PTHR43762:SF1">
    <property type="entry name" value="D-ARABINONO-1,4-LACTONE OXIDASE"/>
    <property type="match status" value="1"/>
</dbReference>
<dbReference type="InterPro" id="IPR016169">
    <property type="entry name" value="FAD-bd_PCMH_sub2"/>
</dbReference>
<dbReference type="Pfam" id="PF01565">
    <property type="entry name" value="FAD_binding_4"/>
    <property type="match status" value="1"/>
</dbReference>
<gene>
    <name evidence="3" type="ORF">G9H71_06185</name>
</gene>
<dbReference type="PIRSF" id="PIRSF000136">
    <property type="entry name" value="LGO_GLO"/>
    <property type="match status" value="1"/>
</dbReference>
<dbReference type="Gene3D" id="3.30.70.2520">
    <property type="match status" value="1"/>
</dbReference>
<dbReference type="Proteomes" id="UP000800981">
    <property type="component" value="Unassembled WGS sequence"/>
</dbReference>
<dbReference type="Gene3D" id="3.30.43.10">
    <property type="entry name" value="Uridine Diphospho-n-acetylenolpyruvylglucosamine Reductase, domain 2"/>
    <property type="match status" value="1"/>
</dbReference>
<name>A0ABX0GVR0_9ACTN</name>
<dbReference type="SUPFAM" id="SSF56176">
    <property type="entry name" value="FAD-binding/transporter-associated domain-like"/>
    <property type="match status" value="1"/>
</dbReference>
<sequence>MTRSAMNWAGNITFGAERCAAPASVAELQRLVAGAERVRALGSGHSFNRIADTNGLQIAVETLPRSVEVSGESGRPVAVVRGGVRFADLTGELEAAGYALHNLGSLPHISVAGACATGTHGSGVGNGCLATAVSALELVTATGDLVTLTRAGDPDRLAGAVVGLGAVGIVVGVTLDLQPTFSVRQYVYEGLTAGVLRERFEEVLSAAYSVSVFTDWRSDDLRQVWLKQRVDEPASAVGGAEWLGARLADGPRNPVPEMSSIHCTEQLGVPGPWHERLPHFKRGFTPSSGEELQSEYFVSRQDAVAAFDALSSIREQIAGVLQISEIRAIAADELWMSMSYGQDAVAFHFTWIKDTASVIPVVRAVEEQLEPFRARPHWGKVFETPASVVGGLYERMPDFVGLLAELDPEGKFRNAFLDEYVPRG</sequence>
<dbReference type="InterPro" id="IPR016167">
    <property type="entry name" value="FAD-bd_PCMH_sub1"/>
</dbReference>
<dbReference type="PANTHER" id="PTHR43762">
    <property type="entry name" value="L-GULONOLACTONE OXIDASE"/>
    <property type="match status" value="1"/>
</dbReference>
<evidence type="ECO:0000259" key="2">
    <source>
        <dbReference type="PROSITE" id="PS51387"/>
    </source>
</evidence>
<dbReference type="InterPro" id="IPR006094">
    <property type="entry name" value="Oxid_FAD_bind_N"/>
</dbReference>
<accession>A0ABX0GVR0</accession>
<organism evidence="3 4">
    <name type="scientific">Motilibacter deserti</name>
    <dbReference type="NCBI Taxonomy" id="2714956"/>
    <lineage>
        <taxon>Bacteria</taxon>
        <taxon>Bacillati</taxon>
        <taxon>Actinomycetota</taxon>
        <taxon>Actinomycetes</taxon>
        <taxon>Motilibacterales</taxon>
        <taxon>Motilibacteraceae</taxon>
        <taxon>Motilibacter</taxon>
    </lineage>
</organism>
<dbReference type="PROSITE" id="PS51387">
    <property type="entry name" value="FAD_PCMH"/>
    <property type="match status" value="1"/>
</dbReference>
<dbReference type="Gene3D" id="3.30.465.10">
    <property type="match status" value="1"/>
</dbReference>